<dbReference type="SUPFAM" id="SSF56219">
    <property type="entry name" value="DNase I-like"/>
    <property type="match status" value="1"/>
</dbReference>
<protein>
    <recommendedName>
        <fullName evidence="3">Endonuclease/exonuclease/phosphatase domain-containing protein</fullName>
    </recommendedName>
</protein>
<keyword evidence="2" id="KW-1185">Reference proteome</keyword>
<evidence type="ECO:0000313" key="1">
    <source>
        <dbReference type="Ensembl" id="ENSGMOP00000030915.1"/>
    </source>
</evidence>
<dbReference type="Gene3D" id="3.60.10.10">
    <property type="entry name" value="Endonuclease/exonuclease/phosphatase"/>
    <property type="match status" value="1"/>
</dbReference>
<dbReference type="GeneTree" id="ENSGT00990000207785"/>
<accession>A0A8C5AEY3</accession>
<evidence type="ECO:0008006" key="3">
    <source>
        <dbReference type="Google" id="ProtNLM"/>
    </source>
</evidence>
<reference evidence="1" key="2">
    <citation type="submission" date="2025-09" db="UniProtKB">
        <authorList>
            <consortium name="Ensembl"/>
        </authorList>
    </citation>
    <scope>IDENTIFICATION</scope>
</reference>
<dbReference type="Ensembl" id="ENSGMOT00000056161.1">
    <property type="protein sequence ID" value="ENSGMOP00000030915.1"/>
    <property type="gene ID" value="ENSGMOG00000033309.1"/>
</dbReference>
<dbReference type="Proteomes" id="UP000694546">
    <property type="component" value="Chromosome 3"/>
</dbReference>
<proteinExistence type="predicted"/>
<organism evidence="1 2">
    <name type="scientific">Gadus morhua</name>
    <name type="common">Atlantic cod</name>
    <dbReference type="NCBI Taxonomy" id="8049"/>
    <lineage>
        <taxon>Eukaryota</taxon>
        <taxon>Metazoa</taxon>
        <taxon>Chordata</taxon>
        <taxon>Craniata</taxon>
        <taxon>Vertebrata</taxon>
        <taxon>Euteleostomi</taxon>
        <taxon>Actinopterygii</taxon>
        <taxon>Neopterygii</taxon>
        <taxon>Teleostei</taxon>
        <taxon>Neoteleostei</taxon>
        <taxon>Acanthomorphata</taxon>
        <taxon>Zeiogadaria</taxon>
        <taxon>Gadariae</taxon>
        <taxon>Gadiformes</taxon>
        <taxon>Gadoidei</taxon>
        <taxon>Gadidae</taxon>
        <taxon>Gadus</taxon>
    </lineage>
</organism>
<name>A0A8C5AEY3_GADMO</name>
<sequence>MSGVGNQDIMTTIELLDVAMLQETHLKNTEAVFSAPGTRASRGVRTLIAKRLSFKLTQEIVDKNGRHIIRSGFLHNIKCTLVNVNAPNIGQTKFLPRLNFFLDFSADPIVIGGHFNLVSDPAVDRSSPTLPTDRSLPVAFKELNKSLAIYTEASPFQWSILTFMPYMSNPY</sequence>
<evidence type="ECO:0000313" key="2">
    <source>
        <dbReference type="Proteomes" id="UP000694546"/>
    </source>
</evidence>
<dbReference type="AlphaFoldDB" id="A0A8C5AEY3"/>
<reference evidence="1" key="1">
    <citation type="submission" date="2025-08" db="UniProtKB">
        <authorList>
            <consortium name="Ensembl"/>
        </authorList>
    </citation>
    <scope>IDENTIFICATION</scope>
</reference>
<dbReference type="InterPro" id="IPR036691">
    <property type="entry name" value="Endo/exonu/phosph_ase_sf"/>
</dbReference>